<organism evidence="2 3">
    <name type="scientific">Haemonchus contortus</name>
    <name type="common">Barber pole worm</name>
    <dbReference type="NCBI Taxonomy" id="6289"/>
    <lineage>
        <taxon>Eukaryota</taxon>
        <taxon>Metazoa</taxon>
        <taxon>Ecdysozoa</taxon>
        <taxon>Nematoda</taxon>
        <taxon>Chromadorea</taxon>
        <taxon>Rhabditida</taxon>
        <taxon>Rhabditina</taxon>
        <taxon>Rhabditomorpha</taxon>
        <taxon>Strongyloidea</taxon>
        <taxon>Trichostrongylidae</taxon>
        <taxon>Haemonchus</taxon>
    </lineage>
</organism>
<feature type="compositionally biased region" description="Acidic residues" evidence="1">
    <location>
        <begin position="802"/>
        <end position="811"/>
    </location>
</feature>
<protein>
    <submittedName>
        <fullName evidence="3">Retrovirus-related Pol polyprotein from transposon TNT 1-94</fullName>
    </submittedName>
</protein>
<feature type="region of interest" description="Disordered" evidence="1">
    <location>
        <begin position="438"/>
        <end position="463"/>
    </location>
</feature>
<evidence type="ECO:0000313" key="3">
    <source>
        <dbReference type="WBParaSite" id="HCON_00061710-00001"/>
    </source>
</evidence>
<dbReference type="AlphaFoldDB" id="A0A7I4Y747"/>
<accession>A0A7I4Y747</accession>
<sequence length="811" mass="90280">MSSHVEFAFHYRITEFMRLIVDDVDFMETDGLMEVAEWMMKKIRGRVCPFAARFSIDEEDEVEVDNITVAFLFDLLLTCQKRQVERVDFEVESEPRTVCWKCHTFAAEKIAKDPSKDIPLFEPTDVEFDAGFIDFLKKLEERQEMIKESALRLLSPPRPSVLPEQNRLEKSVQTTGSCTALPADAFVPELPSPDLAEFHDAQVDIGSSVDNFVDALFDFEPKSKNNSAVFKRYPASRFFPSRNINWGNQAELVGCWGNSSRKIALPWSCRSLQQFGSVREMNSPSTVEDLIALHDSAAICHRVQKKWDRLQSEAGLSMTAALSTGIGGVEECSQEQPQPEKKSKRRENEEWVAALLKMLEQKPTKSRKLLRGLINYSKEHKSSKSSKSRSAAMHPVLPSKHSDSETKESSSENGPAPSADNANPAVDVYEYMRMKLKEHEKSKKDSGKEAKVESKPKKVKKEKNQNDIRVYLVGRKVSEPSCKTCGAQTDIRDYLVGKKVKVSQEVEIEPSTVTATPQKEQSKATKIKSLSKNRIAGKYVKLNKTPTVAVVGESNTRFVGRLSYTAVVYGKSFKLTNLSRKELHLSVAPIDWPEHIQLLHPISATILAPGQTKDMAVTVTRSDGTVASECHLLSIVHRKTTVSHVLTFRIDAMAVHHEGPLLSELYTPEEVKMITTFRPVLNLPRPLDEGQQQSSDEAEATETVHTVINMLKDEVDSMCTGVIPQTKVEANSVHTLTGTGVIECNQMTDSVHTAIGDTEEECIAALEKVTVTEAAEETASDSSGSDFELIDVDEGGSISSSEAEESDFVTA</sequence>
<dbReference type="OMA" id="YRITEFM"/>
<feature type="region of interest" description="Disordered" evidence="1">
    <location>
        <begin position="378"/>
        <end position="424"/>
    </location>
</feature>
<feature type="region of interest" description="Disordered" evidence="1">
    <location>
        <begin position="774"/>
        <end position="811"/>
    </location>
</feature>
<evidence type="ECO:0000313" key="2">
    <source>
        <dbReference type="Proteomes" id="UP000025227"/>
    </source>
</evidence>
<proteinExistence type="predicted"/>
<dbReference type="OrthoDB" id="5870002at2759"/>
<name>A0A7I4Y747_HAECO</name>
<keyword evidence="2" id="KW-1185">Reference proteome</keyword>
<dbReference type="WBParaSite" id="HCON_00061710-00001">
    <property type="protein sequence ID" value="HCON_00061710-00001"/>
    <property type="gene ID" value="HCON_00061710"/>
</dbReference>
<dbReference type="Proteomes" id="UP000025227">
    <property type="component" value="Unplaced"/>
</dbReference>
<evidence type="ECO:0000256" key="1">
    <source>
        <dbReference type="SAM" id="MobiDB-lite"/>
    </source>
</evidence>
<feature type="compositionally biased region" description="Basic and acidic residues" evidence="1">
    <location>
        <begin position="400"/>
        <end position="410"/>
    </location>
</feature>
<reference evidence="3" key="1">
    <citation type="submission" date="2020-12" db="UniProtKB">
        <authorList>
            <consortium name="WormBaseParasite"/>
        </authorList>
    </citation>
    <scope>IDENTIFICATION</scope>
    <source>
        <strain evidence="3">MHco3</strain>
    </source>
</reference>